<organism evidence="1 2">
    <name type="scientific">Knipowitschia caucasica</name>
    <name type="common">Caucasian dwarf goby</name>
    <name type="synonym">Pomatoschistus caucasicus</name>
    <dbReference type="NCBI Taxonomy" id="637954"/>
    <lineage>
        <taxon>Eukaryota</taxon>
        <taxon>Metazoa</taxon>
        <taxon>Chordata</taxon>
        <taxon>Craniata</taxon>
        <taxon>Vertebrata</taxon>
        <taxon>Euteleostomi</taxon>
        <taxon>Actinopterygii</taxon>
        <taxon>Neopterygii</taxon>
        <taxon>Teleostei</taxon>
        <taxon>Neoteleostei</taxon>
        <taxon>Acanthomorphata</taxon>
        <taxon>Gobiaria</taxon>
        <taxon>Gobiiformes</taxon>
        <taxon>Gobioidei</taxon>
        <taxon>Gobiidae</taxon>
        <taxon>Gobiinae</taxon>
        <taxon>Knipowitschia</taxon>
    </lineage>
</organism>
<dbReference type="Proteomes" id="UP001497482">
    <property type="component" value="Chromosome 7"/>
</dbReference>
<dbReference type="EMBL" id="OZ035829">
    <property type="protein sequence ID" value="CAL1611329.1"/>
    <property type="molecule type" value="Genomic_DNA"/>
</dbReference>
<evidence type="ECO:0000313" key="2">
    <source>
        <dbReference type="Proteomes" id="UP001497482"/>
    </source>
</evidence>
<gene>
    <name evidence="1" type="ORF">KC01_LOCUS37766</name>
</gene>
<proteinExistence type="predicted"/>
<name>A0AAV2MDU1_KNICA</name>
<evidence type="ECO:0000313" key="1">
    <source>
        <dbReference type="EMBL" id="CAL1611329.1"/>
    </source>
</evidence>
<protein>
    <submittedName>
        <fullName evidence="1">Uncharacterized protein</fullName>
    </submittedName>
</protein>
<sequence>MFGVQGPGPRACLIRQSDTRVIAVVFTIDEVQPYTPRKADSNDFHWEISADGGVPEQFHAHMGVTCRGGVWVRKRGRGLFVHHRGHV</sequence>
<reference evidence="1 2" key="1">
    <citation type="submission" date="2024-04" db="EMBL/GenBank/DDBJ databases">
        <authorList>
            <person name="Waldvogel A.-M."/>
            <person name="Schoenle A."/>
        </authorList>
    </citation>
    <scope>NUCLEOTIDE SEQUENCE [LARGE SCALE GENOMIC DNA]</scope>
</reference>
<keyword evidence="2" id="KW-1185">Reference proteome</keyword>
<accession>A0AAV2MDU1</accession>
<dbReference type="AlphaFoldDB" id="A0AAV2MDU1"/>